<comment type="subcellular location">
    <subcellularLocation>
        <location evidence="1">Membrane</location>
        <topology evidence="1">Multi-pass membrane protein</topology>
    </subcellularLocation>
</comment>
<feature type="region of interest" description="Disordered" evidence="7">
    <location>
        <begin position="733"/>
        <end position="753"/>
    </location>
</feature>
<dbReference type="RefSeq" id="XP_033385631.1">
    <property type="nucleotide sequence ID" value="XM_033523025.1"/>
</dbReference>
<evidence type="ECO:0000256" key="1">
    <source>
        <dbReference type="ARBA" id="ARBA00004141"/>
    </source>
</evidence>
<evidence type="ECO:0000256" key="4">
    <source>
        <dbReference type="ARBA" id="ARBA00022729"/>
    </source>
</evidence>
<feature type="signal peptide" evidence="9">
    <location>
        <begin position="1"/>
        <end position="16"/>
    </location>
</feature>
<feature type="chain" id="PRO_5025642920" evidence="9">
    <location>
        <begin position="17"/>
        <end position="837"/>
    </location>
</feature>
<evidence type="ECO:0000256" key="7">
    <source>
        <dbReference type="SAM" id="MobiDB-lite"/>
    </source>
</evidence>
<evidence type="ECO:0000256" key="3">
    <source>
        <dbReference type="ARBA" id="ARBA00022692"/>
    </source>
</evidence>
<evidence type="ECO:0000313" key="11">
    <source>
        <dbReference type="EMBL" id="KAF2017292.1"/>
    </source>
</evidence>
<feature type="transmembrane region" description="Helical" evidence="8">
    <location>
        <begin position="194"/>
        <end position="216"/>
    </location>
</feature>
<feature type="domain" description="ML-like" evidence="10">
    <location>
        <begin position="40"/>
        <end position="190"/>
    </location>
</feature>
<keyword evidence="12" id="KW-1185">Reference proteome</keyword>
<keyword evidence="3 8" id="KW-0812">Transmembrane</keyword>
<dbReference type="Pfam" id="PF06011">
    <property type="entry name" value="TRP"/>
    <property type="match status" value="1"/>
</dbReference>
<dbReference type="SMART" id="SM01320">
    <property type="entry name" value="TRP_N"/>
    <property type="match status" value="1"/>
</dbReference>
<feature type="transmembrane region" description="Helical" evidence="8">
    <location>
        <begin position="399"/>
        <end position="420"/>
    </location>
</feature>
<proteinExistence type="inferred from homology"/>
<dbReference type="InterPro" id="IPR010308">
    <property type="entry name" value="TRP_C"/>
</dbReference>
<keyword evidence="6 8" id="KW-0472">Membrane</keyword>
<sequence>FPILLLLLSFIGTVYAENPEGFVTATVDGERVLVKDDRRPSIYTGDYASCMSGGSFEVTRFDAAYYKDNMTVMFHLGGSSKLNNESIMMFIGVYAYGESRFDLTFNPCSANIYRYDISSQRPIACPVMNDIPIEAQGIIPISEADASVIPEIALSIPDFEGEAVLRIFANSTQEEIGCYTAVLRNGNTFSHPEAVGPVLGVFTFIAVISSFATAIYGDSVPEMRKHYAHSLSVLVVFAVWHHIFFSGALSVSWPSVLVAFWNNYAWAGGMIYIDSMQSTIARFIGSNKGNTMAVSAAGQNIDLGQGIDIKKIYWKRSALSKPLNIPGLYRRSKYNTVARRFEQALAARDAANVSSSSSPFSWYGNPAREGLPLPGNYSGFAGTLAQQDIPASNAFMTGFLWFLVLLAAVVFSVVAFKFLLEALIKIKGIRRDRLVYFRTHWLGYTALAALRTLFIVFFTIMFLCLFQFTYLDTTGPVAIAAVVFLVMLFGLGGLAGYACFHRIKVGRYVSEPDRINVEKRKILKGIPWYGFSRASKHHRSESGTYIGSMPWWTIHPASDAEKSVHDDEDFTKRFGWLASRFRRTRWWFFVVWLVYEFIRACFLAGASGNAMIQVFGLLAVEFIAFVTIVIMRPFEGMRLNILVVYCLGFSKVATVALSATFDTRFNLPRIPATAIGIVIIVIQGILTVVTMIAIFVGAISSWMSVKRDRDSETFRPRKWKGMREKYFRSMDTKALDVPPPPPPPPAIPEPPRDPYFNVNSFRRMAKIEDEDAEFKMEIQGGDPNASTMSFSTEQYGVGEKHSSPSRAASIRSQVSYTSLPAGARVHRASWSSRDFNE</sequence>
<dbReference type="Proteomes" id="UP000799778">
    <property type="component" value="Unassembled WGS sequence"/>
</dbReference>
<gene>
    <name evidence="11" type="ORF">BU24DRAFT_330585</name>
</gene>
<feature type="region of interest" description="Disordered" evidence="7">
    <location>
        <begin position="779"/>
        <end position="837"/>
    </location>
</feature>
<feature type="transmembrane region" description="Helical" evidence="8">
    <location>
        <begin position="642"/>
        <end position="661"/>
    </location>
</feature>
<evidence type="ECO:0000256" key="9">
    <source>
        <dbReference type="SAM" id="SignalP"/>
    </source>
</evidence>
<feature type="non-terminal residue" evidence="11">
    <location>
        <position position="837"/>
    </location>
</feature>
<feature type="transmembrane region" description="Helical" evidence="8">
    <location>
        <begin position="611"/>
        <end position="630"/>
    </location>
</feature>
<name>A0A6A5XVS7_9PLEO</name>
<feature type="compositionally biased region" description="Pro residues" evidence="7">
    <location>
        <begin position="737"/>
        <end position="749"/>
    </location>
</feature>
<feature type="transmembrane region" description="Helical" evidence="8">
    <location>
        <begin position="586"/>
        <end position="605"/>
    </location>
</feature>
<dbReference type="Pfam" id="PF14558">
    <property type="entry name" value="TRP_N"/>
    <property type="match status" value="1"/>
</dbReference>
<evidence type="ECO:0000256" key="5">
    <source>
        <dbReference type="ARBA" id="ARBA00022989"/>
    </source>
</evidence>
<evidence type="ECO:0000313" key="12">
    <source>
        <dbReference type="Proteomes" id="UP000799778"/>
    </source>
</evidence>
<protein>
    <submittedName>
        <fullName evidence="11">TRP-domain-containing protein</fullName>
    </submittedName>
</protein>
<feature type="transmembrane region" description="Helical" evidence="8">
    <location>
        <begin position="441"/>
        <end position="471"/>
    </location>
</feature>
<dbReference type="GO" id="GO:0055085">
    <property type="term" value="P:transmembrane transport"/>
    <property type="evidence" value="ECO:0007669"/>
    <property type="project" value="TreeGrafter"/>
</dbReference>
<feature type="transmembrane region" description="Helical" evidence="8">
    <location>
        <begin position="228"/>
        <end position="253"/>
    </location>
</feature>
<dbReference type="EMBL" id="ML978068">
    <property type="protein sequence ID" value="KAF2017292.1"/>
    <property type="molecule type" value="Genomic_DNA"/>
</dbReference>
<comment type="similarity">
    <text evidence="2">Belongs to the transient receptor potential (TRP) ion channel family.</text>
</comment>
<accession>A0A6A5XVS7</accession>
<keyword evidence="4 9" id="KW-0732">Signal</keyword>
<feature type="compositionally biased region" description="Polar residues" evidence="7">
    <location>
        <begin position="804"/>
        <end position="818"/>
    </location>
</feature>
<dbReference type="AlphaFoldDB" id="A0A6A5XVS7"/>
<dbReference type="InterPro" id="IPR040241">
    <property type="entry name" value="TRP_Flc/Pkd2-like"/>
</dbReference>
<organism evidence="11 12">
    <name type="scientific">Aaosphaeria arxii CBS 175.79</name>
    <dbReference type="NCBI Taxonomy" id="1450172"/>
    <lineage>
        <taxon>Eukaryota</taxon>
        <taxon>Fungi</taxon>
        <taxon>Dikarya</taxon>
        <taxon>Ascomycota</taxon>
        <taxon>Pezizomycotina</taxon>
        <taxon>Dothideomycetes</taxon>
        <taxon>Pleosporomycetidae</taxon>
        <taxon>Pleosporales</taxon>
        <taxon>Pleosporales incertae sedis</taxon>
        <taxon>Aaosphaeria</taxon>
    </lineage>
</organism>
<feature type="compositionally biased region" description="Polar residues" evidence="7">
    <location>
        <begin position="784"/>
        <end position="794"/>
    </location>
</feature>
<evidence type="ECO:0000256" key="6">
    <source>
        <dbReference type="ARBA" id="ARBA00023136"/>
    </source>
</evidence>
<keyword evidence="5 8" id="KW-1133">Transmembrane helix</keyword>
<dbReference type="InterPro" id="IPR032800">
    <property type="entry name" value="TRP_N"/>
</dbReference>
<dbReference type="PANTHER" id="PTHR31145">
    <property type="entry name" value="INTEGRAL MEMBRANE PROTEIN (AFU_ORTHOLOGUE AFUA_7G01610)"/>
    <property type="match status" value="1"/>
</dbReference>
<evidence type="ECO:0000256" key="2">
    <source>
        <dbReference type="ARBA" id="ARBA00010642"/>
    </source>
</evidence>
<dbReference type="PANTHER" id="PTHR31145:SF7">
    <property type="entry name" value="TRP-LIKE ION CHANNEL"/>
    <property type="match status" value="1"/>
</dbReference>
<dbReference type="OrthoDB" id="5377623at2759"/>
<evidence type="ECO:0000259" key="10">
    <source>
        <dbReference type="SMART" id="SM01320"/>
    </source>
</evidence>
<evidence type="ECO:0000256" key="8">
    <source>
        <dbReference type="SAM" id="Phobius"/>
    </source>
</evidence>
<dbReference type="GeneID" id="54280422"/>
<reference evidence="11" key="1">
    <citation type="journal article" date="2020" name="Stud. Mycol.">
        <title>101 Dothideomycetes genomes: a test case for predicting lifestyles and emergence of pathogens.</title>
        <authorList>
            <person name="Haridas S."/>
            <person name="Albert R."/>
            <person name="Binder M."/>
            <person name="Bloem J."/>
            <person name="Labutti K."/>
            <person name="Salamov A."/>
            <person name="Andreopoulos B."/>
            <person name="Baker S."/>
            <person name="Barry K."/>
            <person name="Bills G."/>
            <person name="Bluhm B."/>
            <person name="Cannon C."/>
            <person name="Castanera R."/>
            <person name="Culley D."/>
            <person name="Daum C."/>
            <person name="Ezra D."/>
            <person name="Gonzalez J."/>
            <person name="Henrissat B."/>
            <person name="Kuo A."/>
            <person name="Liang C."/>
            <person name="Lipzen A."/>
            <person name="Lutzoni F."/>
            <person name="Magnuson J."/>
            <person name="Mondo S."/>
            <person name="Nolan M."/>
            <person name="Ohm R."/>
            <person name="Pangilinan J."/>
            <person name="Park H.-J."/>
            <person name="Ramirez L."/>
            <person name="Alfaro M."/>
            <person name="Sun H."/>
            <person name="Tritt A."/>
            <person name="Yoshinaga Y."/>
            <person name="Zwiers L.-H."/>
            <person name="Turgeon B."/>
            <person name="Goodwin S."/>
            <person name="Spatafora J."/>
            <person name="Crous P."/>
            <person name="Grigoriev I."/>
        </authorList>
    </citation>
    <scope>NUCLEOTIDE SEQUENCE</scope>
    <source>
        <strain evidence="11">CBS 175.79</strain>
    </source>
</reference>
<dbReference type="GO" id="GO:0009272">
    <property type="term" value="P:fungal-type cell wall biogenesis"/>
    <property type="evidence" value="ECO:0007669"/>
    <property type="project" value="TreeGrafter"/>
</dbReference>
<dbReference type="GO" id="GO:0016020">
    <property type="term" value="C:membrane"/>
    <property type="evidence" value="ECO:0007669"/>
    <property type="project" value="UniProtKB-SubCell"/>
</dbReference>
<feature type="non-terminal residue" evidence="11">
    <location>
        <position position="1"/>
    </location>
</feature>
<feature type="transmembrane region" description="Helical" evidence="8">
    <location>
        <begin position="477"/>
        <end position="500"/>
    </location>
</feature>
<feature type="transmembrane region" description="Helical" evidence="8">
    <location>
        <begin position="673"/>
        <end position="699"/>
    </location>
</feature>